<dbReference type="InterPro" id="IPR007858">
    <property type="entry name" value="Dpy-30_motif"/>
</dbReference>
<dbReference type="PANTHER" id="PTHR23359">
    <property type="entry name" value="NUCLEOTIDE KINASE"/>
    <property type="match status" value="1"/>
</dbReference>
<dbReference type="Gene3D" id="3.40.50.720">
    <property type="entry name" value="NAD(P)-binding Rossmann-like Domain"/>
    <property type="match status" value="1"/>
</dbReference>
<reference evidence="5" key="3">
    <citation type="submission" date="2025-09" db="UniProtKB">
        <authorList>
            <consortium name="Ensembl"/>
        </authorList>
    </citation>
    <scope>IDENTIFICATION</scope>
</reference>
<evidence type="ECO:0000256" key="1">
    <source>
        <dbReference type="ARBA" id="ARBA00022679"/>
    </source>
</evidence>
<dbReference type="GO" id="GO:0006139">
    <property type="term" value="P:nucleobase-containing compound metabolic process"/>
    <property type="evidence" value="ECO:0007669"/>
    <property type="project" value="InterPro"/>
</dbReference>
<keyword evidence="1" id="KW-0808">Transferase</keyword>
<keyword evidence="4" id="KW-0175">Coiled coil</keyword>
<dbReference type="InterPro" id="IPR000850">
    <property type="entry name" value="Adenylat/UMP-CMP_kin"/>
</dbReference>
<dbReference type="Gene3D" id="3.40.50.300">
    <property type="entry name" value="P-loop containing nucleotide triphosphate hydrolases"/>
    <property type="match status" value="1"/>
</dbReference>
<dbReference type="Pfam" id="PF00406">
    <property type="entry name" value="ADK"/>
    <property type="match status" value="1"/>
</dbReference>
<dbReference type="SUPFAM" id="SSF51735">
    <property type="entry name" value="NAD(P)-binding Rossmann-fold domains"/>
    <property type="match status" value="1"/>
</dbReference>
<dbReference type="PRINTS" id="PR00094">
    <property type="entry name" value="ADENYLTKNASE"/>
</dbReference>
<dbReference type="InterPro" id="IPR027417">
    <property type="entry name" value="P-loop_NTPase"/>
</dbReference>
<accession>A0A672I4C8</accession>
<reference evidence="5" key="1">
    <citation type="submission" date="2019-06" db="EMBL/GenBank/DDBJ databases">
        <authorList>
            <consortium name="Wellcome Sanger Institute Data Sharing"/>
        </authorList>
    </citation>
    <scope>NUCLEOTIDE SEQUENCE [LARGE SCALE GENOMIC DNA]</scope>
</reference>
<evidence type="ECO:0000256" key="4">
    <source>
        <dbReference type="SAM" id="Coils"/>
    </source>
</evidence>
<dbReference type="InParanoid" id="A0A672I4C8"/>
<dbReference type="GO" id="GO:0005524">
    <property type="term" value="F:ATP binding"/>
    <property type="evidence" value="ECO:0007669"/>
    <property type="project" value="InterPro"/>
</dbReference>
<dbReference type="CDD" id="cd01428">
    <property type="entry name" value="ADK"/>
    <property type="match status" value="1"/>
</dbReference>
<evidence type="ECO:0000256" key="2">
    <source>
        <dbReference type="ARBA" id="ARBA00022741"/>
    </source>
</evidence>
<evidence type="ECO:0000256" key="3">
    <source>
        <dbReference type="ARBA" id="ARBA00022777"/>
    </source>
</evidence>
<dbReference type="InterPro" id="IPR047499">
    <property type="entry name" value="DD_AK7"/>
</dbReference>
<dbReference type="InterPro" id="IPR036291">
    <property type="entry name" value="NAD(P)-bd_dom_sf"/>
</dbReference>
<dbReference type="Pfam" id="PF05186">
    <property type="entry name" value="Dpy-30"/>
    <property type="match status" value="1"/>
</dbReference>
<dbReference type="CDD" id="cd22967">
    <property type="entry name" value="DD_AK7"/>
    <property type="match status" value="1"/>
</dbReference>
<feature type="coiled-coil region" evidence="4">
    <location>
        <begin position="541"/>
        <end position="579"/>
    </location>
</feature>
<evidence type="ECO:0000313" key="6">
    <source>
        <dbReference type="Proteomes" id="UP000472267"/>
    </source>
</evidence>
<dbReference type="Ensembl" id="ENSSFAT00005037378.1">
    <property type="protein sequence ID" value="ENSSFAP00005036024.1"/>
    <property type="gene ID" value="ENSSFAG00005018225.1"/>
</dbReference>
<sequence>MSESDLKQAPRRVFINRIDSYASRNIAKVLLQFIWNSLAPFLRVSPGDASEDLDGETEPDQTESGGFQVVGTVSDQSEEEWPFVLEKYFVNKGDLLAKLLSCDVIIYNISQHADQVEEGFWAASALHNEMGHFSEPKVFILISTVMTWACSKSPGPDEPELLTDESFRSRKAHRNFKTHIDLEKKVVKLGKTNKAVFSTYVVASGLQYGMGEQVFHYFFKTSWMGEEHEIPVFGDGNNFVPTIHISDLARVVQNVIEHRPEPQYLLAVDSSSCTLGDIVKAVAAELGPGKICKKPFEEAFLIKDLSVRSSGNCWSVITNNMKYSFKMEGFTLSVFVYYKMYPCLLPFQPVRVCVLGPPAVGKSTACKAICEHYRLHYISLKDAEIIPQVEGVNSDPENHETLSSLKHTDQNEGVLDDQLKMLNEKLQSNPCRNQGFVLDGFPETYEQAKEFFYEDGTSKIVPGLCIFVLCLDASDDFLIDRVINLPESVVQKHNYEQEHLLRRLAEYRKNADADPVINYFLEMDVAPLHLGDVYDTLGQPKNYSSTREEEEEEELRKAEERLRREAQDKEEEERWKEEEARCREARWKEWTEKQEVVRQQEEELLEAQSLSTRNYLLEHVMPTLTQGLAECCAVRPENPVEFLAEYLFKNNPSDY</sequence>
<organism evidence="5 6">
    <name type="scientific">Salarias fasciatus</name>
    <name type="common">Jewelled blenny</name>
    <name type="synonym">Blennius fasciatus</name>
    <dbReference type="NCBI Taxonomy" id="181472"/>
    <lineage>
        <taxon>Eukaryota</taxon>
        <taxon>Metazoa</taxon>
        <taxon>Chordata</taxon>
        <taxon>Craniata</taxon>
        <taxon>Vertebrata</taxon>
        <taxon>Euteleostomi</taxon>
        <taxon>Actinopterygii</taxon>
        <taxon>Neopterygii</taxon>
        <taxon>Teleostei</taxon>
        <taxon>Neoteleostei</taxon>
        <taxon>Acanthomorphata</taxon>
        <taxon>Ovalentaria</taxon>
        <taxon>Blenniimorphae</taxon>
        <taxon>Blenniiformes</taxon>
        <taxon>Blennioidei</taxon>
        <taxon>Blenniidae</taxon>
        <taxon>Salariinae</taxon>
        <taxon>Salarias</taxon>
    </lineage>
</organism>
<name>A0A672I4C8_SALFA</name>
<proteinExistence type="predicted"/>
<keyword evidence="3" id="KW-0418">Kinase</keyword>
<keyword evidence="6" id="KW-1185">Reference proteome</keyword>
<dbReference type="AlphaFoldDB" id="A0A672I4C8"/>
<dbReference type="SUPFAM" id="SSF52540">
    <property type="entry name" value="P-loop containing nucleoside triphosphate hydrolases"/>
    <property type="match status" value="1"/>
</dbReference>
<keyword evidence="2" id="KW-0547">Nucleotide-binding</keyword>
<dbReference type="FunCoup" id="A0A672I4C8">
    <property type="interactions" value="174"/>
</dbReference>
<protein>
    <submittedName>
        <fullName evidence="5">Adenylate kinase 7b</fullName>
    </submittedName>
</protein>
<reference evidence="5" key="2">
    <citation type="submission" date="2025-08" db="UniProtKB">
        <authorList>
            <consortium name="Ensembl"/>
        </authorList>
    </citation>
    <scope>IDENTIFICATION</scope>
</reference>
<evidence type="ECO:0000313" key="5">
    <source>
        <dbReference type="Ensembl" id="ENSSFAP00005036024.1"/>
    </source>
</evidence>
<dbReference type="Gene3D" id="1.20.890.10">
    <property type="entry name" value="cAMP-dependent protein kinase regulatory subunit, dimerization-anchoring domain"/>
    <property type="match status" value="1"/>
</dbReference>
<dbReference type="GO" id="GO:0019205">
    <property type="term" value="F:nucleobase-containing compound kinase activity"/>
    <property type="evidence" value="ECO:0007669"/>
    <property type="project" value="InterPro"/>
</dbReference>
<gene>
    <name evidence="5" type="primary">ak7b</name>
</gene>
<dbReference type="OMA" id="HAYVITP"/>
<dbReference type="Proteomes" id="UP000472267">
    <property type="component" value="Chromosome 19"/>
</dbReference>